<feature type="compositionally biased region" description="Basic residues" evidence="1">
    <location>
        <begin position="252"/>
        <end position="261"/>
    </location>
</feature>
<feature type="region of interest" description="Disordered" evidence="1">
    <location>
        <begin position="251"/>
        <end position="272"/>
    </location>
</feature>
<sequence length="272" mass="30015">MIFRMPSRNRPYHWGPYPLETLARDPRIAMQENKQAVVPAPEFLTPPGSVLAEVVREYLDIFVQNALTKPAAAKAPVPENPQRRTTDVKGYSYFMNVSQVGVCRMPASAWADETESLAHDYAVVLLLEHGRLPELGNPARDWIEPAIADTADCRVGSIAVCLAGHICQLGWSAFPHVVGSGRVDPVKLSVLAGLTVRSGDTLVNPFIEQGFSLAVVTTDYTLEPDLPLAGSAANARNLRYWLGRNGAMSGRERKRRRRRATHLGDYPMETVK</sequence>
<evidence type="ECO:0000313" key="2">
    <source>
        <dbReference type="EMBL" id="SVB39292.1"/>
    </source>
</evidence>
<protein>
    <submittedName>
        <fullName evidence="2">Uncharacterized protein</fullName>
    </submittedName>
</protein>
<evidence type="ECO:0000256" key="1">
    <source>
        <dbReference type="SAM" id="MobiDB-lite"/>
    </source>
</evidence>
<dbReference type="EMBL" id="UINC01040009">
    <property type="protein sequence ID" value="SVB39292.1"/>
    <property type="molecule type" value="Genomic_DNA"/>
</dbReference>
<organism evidence="2">
    <name type="scientific">marine metagenome</name>
    <dbReference type="NCBI Taxonomy" id="408172"/>
    <lineage>
        <taxon>unclassified sequences</taxon>
        <taxon>metagenomes</taxon>
        <taxon>ecological metagenomes</taxon>
    </lineage>
</organism>
<name>A0A382DMP1_9ZZZZ</name>
<dbReference type="AlphaFoldDB" id="A0A382DMP1"/>
<accession>A0A382DMP1</accession>
<reference evidence="2" key="1">
    <citation type="submission" date="2018-05" db="EMBL/GenBank/DDBJ databases">
        <authorList>
            <person name="Lanie J.A."/>
            <person name="Ng W.-L."/>
            <person name="Kazmierczak K.M."/>
            <person name="Andrzejewski T.M."/>
            <person name="Davidsen T.M."/>
            <person name="Wayne K.J."/>
            <person name="Tettelin H."/>
            <person name="Glass J.I."/>
            <person name="Rusch D."/>
            <person name="Podicherti R."/>
            <person name="Tsui H.-C.T."/>
            <person name="Winkler M.E."/>
        </authorList>
    </citation>
    <scope>NUCLEOTIDE SEQUENCE</scope>
</reference>
<proteinExistence type="predicted"/>
<gene>
    <name evidence="2" type="ORF">METZ01_LOCUS192146</name>
</gene>
<feature type="non-terminal residue" evidence="2">
    <location>
        <position position="272"/>
    </location>
</feature>